<keyword evidence="2" id="KW-1185">Reference proteome</keyword>
<dbReference type="Proteomes" id="UP000179179">
    <property type="component" value="Unassembled WGS sequence"/>
</dbReference>
<accession>A0A1F8A8L3</accession>
<dbReference type="EMBL" id="LYCR01000020">
    <property type="protein sequence ID" value="OGM47769.1"/>
    <property type="molecule type" value="Genomic_DNA"/>
</dbReference>
<dbReference type="GeneID" id="34446607"/>
<dbReference type="RefSeq" id="XP_022391486.1">
    <property type="nucleotide sequence ID" value="XM_022530347.1"/>
</dbReference>
<gene>
    <name evidence="1" type="ORF">ABOM_003217</name>
</gene>
<comment type="caution">
    <text evidence="1">The sequence shown here is derived from an EMBL/GenBank/DDBJ whole genome shotgun (WGS) entry which is preliminary data.</text>
</comment>
<dbReference type="OrthoDB" id="4390553at2759"/>
<sequence>MDNFTPTFGYDRFIVYKTWSYDVSIIYQMTTWTDITAYGLSWFSPTKLNVLFLKVQLPTFQEAYDRLSTSGVELDPDIRSGLNHDMETMISQKVFLWKAVSGESIKSFCRANSRDIIVGPPEVVGHLRVFTIVWAPQSNDRPKLEGMRAFIQENFAWQLWESKVESVIRKPIQWFGRTAARIFLWDSIHPS</sequence>
<evidence type="ECO:0000313" key="2">
    <source>
        <dbReference type="Proteomes" id="UP000179179"/>
    </source>
</evidence>
<name>A0A1F8A8L3_9EURO</name>
<dbReference type="AlphaFoldDB" id="A0A1F8A8L3"/>
<reference evidence="1 2" key="1">
    <citation type="journal article" date="2016" name="Genome Biol. Evol.">
        <title>Draft genome sequence of an aflatoxigenic Aspergillus species, A. bombycis.</title>
        <authorList>
            <person name="Moore G.G."/>
            <person name="Mack B.M."/>
            <person name="Beltz S.B."/>
            <person name="Gilbert M.K."/>
        </authorList>
    </citation>
    <scope>NUCLEOTIDE SEQUENCE [LARGE SCALE GENOMIC DNA]</scope>
    <source>
        <strain evidence="2">NRRL 26010</strain>
    </source>
</reference>
<evidence type="ECO:0000313" key="1">
    <source>
        <dbReference type="EMBL" id="OGM47769.1"/>
    </source>
</evidence>
<proteinExistence type="predicted"/>
<organism evidence="1 2">
    <name type="scientific">Aspergillus bombycis</name>
    <dbReference type="NCBI Taxonomy" id="109264"/>
    <lineage>
        <taxon>Eukaryota</taxon>
        <taxon>Fungi</taxon>
        <taxon>Dikarya</taxon>
        <taxon>Ascomycota</taxon>
        <taxon>Pezizomycotina</taxon>
        <taxon>Eurotiomycetes</taxon>
        <taxon>Eurotiomycetidae</taxon>
        <taxon>Eurotiales</taxon>
        <taxon>Aspergillaceae</taxon>
        <taxon>Aspergillus</taxon>
    </lineage>
</organism>
<protein>
    <submittedName>
        <fullName evidence="1">Uncharacterized protein</fullName>
    </submittedName>
</protein>